<reference evidence="2 3" key="1">
    <citation type="submission" date="2016-10" db="EMBL/GenBank/DDBJ databases">
        <authorList>
            <person name="de Groot N.N."/>
        </authorList>
    </citation>
    <scope>NUCLEOTIDE SEQUENCE [LARGE SCALE GENOMIC DNA]</scope>
    <source>
        <strain evidence="2 3">DSM 20117</strain>
    </source>
</reference>
<evidence type="ECO:0000313" key="3">
    <source>
        <dbReference type="Proteomes" id="UP000181917"/>
    </source>
</evidence>
<dbReference type="AlphaFoldDB" id="A0A1H1CT04"/>
<name>A0A1H1CT04_9MICC</name>
<dbReference type="InterPro" id="IPR014914">
    <property type="entry name" value="RES_dom"/>
</dbReference>
<dbReference type="KEGG" id="acry:AC20117_07085"/>
<evidence type="ECO:0000259" key="1">
    <source>
        <dbReference type="Pfam" id="PF08808"/>
    </source>
</evidence>
<dbReference type="Pfam" id="PF08808">
    <property type="entry name" value="RES"/>
    <property type="match status" value="1"/>
</dbReference>
<dbReference type="RefSeq" id="WP_074700325.1">
    <property type="nucleotide sequence ID" value="NZ_CP018863.1"/>
</dbReference>
<gene>
    <name evidence="2" type="ORF">SAMN04489742_2061</name>
</gene>
<sequence>MKYAELDRCVWRVGFPPQPWEWSDWRWAGADGRFNGRWDPLDHGLYRTIYAGESLLACLVELLAPHRPDHYLLQDMENIAEDEDDRQDHPTVSPGELDLDQWLAHRVAATAHLTGRFIDITAAETVLALHPRFKARALAYNLQDFDVAALKSAEQRLLTQEVSQYLWTLRNPDGTDFCDGIQFRSRHGDDLLLWAIYERDTDTEISSHISDIQLADLNSTTPELLKAMALLGLIGLDDRR</sequence>
<proteinExistence type="predicted"/>
<evidence type="ECO:0000313" key="2">
    <source>
        <dbReference type="EMBL" id="SDQ67018.1"/>
    </source>
</evidence>
<dbReference type="STRING" id="37928.SAMN04489742_2061"/>
<protein>
    <submittedName>
        <fullName evidence="2">RES domain-containing protein</fullName>
    </submittedName>
</protein>
<dbReference type="EMBL" id="FNKH01000002">
    <property type="protein sequence ID" value="SDQ67018.1"/>
    <property type="molecule type" value="Genomic_DNA"/>
</dbReference>
<keyword evidence="3" id="KW-1185">Reference proteome</keyword>
<dbReference type="Proteomes" id="UP000181917">
    <property type="component" value="Unassembled WGS sequence"/>
</dbReference>
<feature type="domain" description="RES" evidence="1">
    <location>
        <begin position="10"/>
        <end position="201"/>
    </location>
</feature>
<dbReference type="OrthoDB" id="4722229at2"/>
<organism evidence="2 3">
    <name type="scientific">Crystallibacter crystallopoietes</name>
    <dbReference type="NCBI Taxonomy" id="37928"/>
    <lineage>
        <taxon>Bacteria</taxon>
        <taxon>Bacillati</taxon>
        <taxon>Actinomycetota</taxon>
        <taxon>Actinomycetes</taxon>
        <taxon>Micrococcales</taxon>
        <taxon>Micrococcaceae</taxon>
        <taxon>Crystallibacter</taxon>
    </lineage>
</organism>
<accession>A0A1H1CT04</accession>